<evidence type="ECO:0008006" key="3">
    <source>
        <dbReference type="Google" id="ProtNLM"/>
    </source>
</evidence>
<protein>
    <recommendedName>
        <fullName evidence="3">S-adenosylmethionine tRNA ribosyltransferase</fullName>
    </recommendedName>
</protein>
<dbReference type="SUPFAM" id="SSF46785">
    <property type="entry name" value="Winged helix' DNA-binding domain"/>
    <property type="match status" value="1"/>
</dbReference>
<dbReference type="Pfam" id="PF11625">
    <property type="entry name" value="DUF3253"/>
    <property type="match status" value="1"/>
</dbReference>
<evidence type="ECO:0000313" key="2">
    <source>
        <dbReference type="Proteomes" id="UP000199118"/>
    </source>
</evidence>
<gene>
    <name evidence="1" type="ORF">SAMN05444336_102433</name>
</gene>
<dbReference type="InterPro" id="IPR036390">
    <property type="entry name" value="WH_DNA-bd_sf"/>
</dbReference>
<dbReference type="InterPro" id="IPR036388">
    <property type="entry name" value="WH-like_DNA-bd_sf"/>
</dbReference>
<sequence length="84" mass="9192">MTTTDDRIAETLLELARSGSLGPSFCPSDAARHLNPDDWRPLLPRVREVAGRLQRDGLIHVTQSGKAVDALSVNGPIRLSRPLH</sequence>
<evidence type="ECO:0000313" key="1">
    <source>
        <dbReference type="EMBL" id="SDW81875.1"/>
    </source>
</evidence>
<name>A0A1H2WMU8_9RHOB</name>
<dbReference type="InterPro" id="IPR021660">
    <property type="entry name" value="DUF3253"/>
</dbReference>
<reference evidence="1 2" key="1">
    <citation type="submission" date="2016-10" db="EMBL/GenBank/DDBJ databases">
        <authorList>
            <person name="de Groot N.N."/>
        </authorList>
    </citation>
    <scope>NUCLEOTIDE SEQUENCE [LARGE SCALE GENOMIC DNA]</scope>
    <source>
        <strain evidence="1 2">DSM 17890</strain>
    </source>
</reference>
<dbReference type="Proteomes" id="UP000199118">
    <property type="component" value="Unassembled WGS sequence"/>
</dbReference>
<keyword evidence="2" id="KW-1185">Reference proteome</keyword>
<accession>A0A1H2WMU8</accession>
<proteinExistence type="predicted"/>
<dbReference type="RefSeq" id="WP_176954678.1">
    <property type="nucleotide sequence ID" value="NZ_FNMZ01000002.1"/>
</dbReference>
<dbReference type="Gene3D" id="1.10.10.10">
    <property type="entry name" value="Winged helix-like DNA-binding domain superfamily/Winged helix DNA-binding domain"/>
    <property type="match status" value="1"/>
</dbReference>
<organism evidence="1 2">
    <name type="scientific">Albimonas donghaensis</name>
    <dbReference type="NCBI Taxonomy" id="356660"/>
    <lineage>
        <taxon>Bacteria</taxon>
        <taxon>Pseudomonadati</taxon>
        <taxon>Pseudomonadota</taxon>
        <taxon>Alphaproteobacteria</taxon>
        <taxon>Rhodobacterales</taxon>
        <taxon>Paracoccaceae</taxon>
        <taxon>Albimonas</taxon>
    </lineage>
</organism>
<dbReference type="AlphaFoldDB" id="A0A1H2WMU8"/>
<dbReference type="EMBL" id="FNMZ01000002">
    <property type="protein sequence ID" value="SDW81875.1"/>
    <property type="molecule type" value="Genomic_DNA"/>
</dbReference>